<keyword evidence="8" id="KW-0460">Magnesium</keyword>
<dbReference type="GO" id="GO:0006281">
    <property type="term" value="P:DNA repair"/>
    <property type="evidence" value="ECO:0007669"/>
    <property type="project" value="UniProtKB-KW"/>
</dbReference>
<evidence type="ECO:0000256" key="5">
    <source>
        <dbReference type="ARBA" id="ARBA00022759"/>
    </source>
</evidence>
<dbReference type="InterPro" id="IPR036397">
    <property type="entry name" value="RNaseH_sf"/>
</dbReference>
<evidence type="ECO:0000313" key="12">
    <source>
        <dbReference type="EMBL" id="GAG77495.1"/>
    </source>
</evidence>
<keyword evidence="7" id="KW-0378">Hydrolase</keyword>
<dbReference type="PANTHER" id="PTHR30194">
    <property type="entry name" value="CROSSOVER JUNCTION ENDODEOXYRIBONUCLEASE RUVC"/>
    <property type="match status" value="1"/>
</dbReference>
<evidence type="ECO:0000256" key="9">
    <source>
        <dbReference type="ARBA" id="ARBA00023125"/>
    </source>
</evidence>
<keyword evidence="9" id="KW-0238">DNA-binding</keyword>
<evidence type="ECO:0000256" key="8">
    <source>
        <dbReference type="ARBA" id="ARBA00022842"/>
    </source>
</evidence>
<evidence type="ECO:0000256" key="1">
    <source>
        <dbReference type="ARBA" id="ARBA00009518"/>
    </source>
</evidence>
<evidence type="ECO:0000256" key="2">
    <source>
        <dbReference type="ARBA" id="ARBA00022490"/>
    </source>
</evidence>
<dbReference type="NCBIfam" id="TIGR00228">
    <property type="entry name" value="ruvC"/>
    <property type="match status" value="1"/>
</dbReference>
<evidence type="ECO:0000256" key="3">
    <source>
        <dbReference type="ARBA" id="ARBA00022722"/>
    </source>
</evidence>
<comment type="caution">
    <text evidence="12">The sequence shown here is derived from an EMBL/GenBank/DDBJ whole genome shotgun (WGS) entry which is preliminary data.</text>
</comment>
<protein>
    <submittedName>
        <fullName evidence="12">Uncharacterized protein</fullName>
    </submittedName>
</protein>
<keyword evidence="5" id="KW-0255">Endonuclease</keyword>
<dbReference type="InterPro" id="IPR020563">
    <property type="entry name" value="X-over_junc_endoDNase_Mg_BS"/>
</dbReference>
<keyword evidence="3" id="KW-0540">Nuclease</keyword>
<dbReference type="GO" id="GO:0008821">
    <property type="term" value="F:crossover junction DNA endonuclease activity"/>
    <property type="evidence" value="ECO:0007669"/>
    <property type="project" value="InterPro"/>
</dbReference>
<evidence type="ECO:0000256" key="7">
    <source>
        <dbReference type="ARBA" id="ARBA00022801"/>
    </source>
</evidence>
<dbReference type="EMBL" id="BART01010835">
    <property type="protein sequence ID" value="GAG77495.1"/>
    <property type="molecule type" value="Genomic_DNA"/>
</dbReference>
<gene>
    <name evidence="12" type="ORF">S01H4_23377</name>
</gene>
<accession>X1A5U1</accession>
<evidence type="ECO:0000256" key="11">
    <source>
        <dbReference type="ARBA" id="ARBA00023204"/>
    </source>
</evidence>
<dbReference type="FunFam" id="3.30.420.10:FF:000002">
    <property type="entry name" value="Crossover junction endodeoxyribonuclease RuvC"/>
    <property type="match status" value="1"/>
</dbReference>
<feature type="non-terminal residue" evidence="12">
    <location>
        <position position="1"/>
    </location>
</feature>
<dbReference type="SUPFAM" id="SSF53098">
    <property type="entry name" value="Ribonuclease H-like"/>
    <property type="match status" value="1"/>
</dbReference>
<dbReference type="InterPro" id="IPR002176">
    <property type="entry name" value="X-over_junc_endoDNase_RuvC"/>
</dbReference>
<dbReference type="InterPro" id="IPR012337">
    <property type="entry name" value="RNaseH-like_sf"/>
</dbReference>
<dbReference type="GO" id="GO:0006310">
    <property type="term" value="P:DNA recombination"/>
    <property type="evidence" value="ECO:0007669"/>
    <property type="project" value="UniProtKB-KW"/>
</dbReference>
<dbReference type="HAMAP" id="MF_00034">
    <property type="entry name" value="RuvC"/>
    <property type="match status" value="1"/>
</dbReference>
<dbReference type="GO" id="GO:0046872">
    <property type="term" value="F:metal ion binding"/>
    <property type="evidence" value="ECO:0007669"/>
    <property type="project" value="UniProtKB-KW"/>
</dbReference>
<organism evidence="12">
    <name type="scientific">marine sediment metagenome</name>
    <dbReference type="NCBI Taxonomy" id="412755"/>
    <lineage>
        <taxon>unclassified sequences</taxon>
        <taxon>metagenomes</taxon>
        <taxon>ecological metagenomes</taxon>
    </lineage>
</organism>
<keyword evidence="11" id="KW-0234">DNA repair</keyword>
<keyword evidence="4" id="KW-0479">Metal-binding</keyword>
<evidence type="ECO:0000256" key="6">
    <source>
        <dbReference type="ARBA" id="ARBA00022763"/>
    </source>
</evidence>
<dbReference type="PRINTS" id="PR00696">
    <property type="entry name" value="RSOLVASERUVC"/>
</dbReference>
<dbReference type="AlphaFoldDB" id="X1A5U1"/>
<keyword evidence="2" id="KW-0963">Cytoplasm</keyword>
<dbReference type="PANTHER" id="PTHR30194:SF3">
    <property type="entry name" value="CROSSOVER JUNCTION ENDODEOXYRIBONUCLEASE RUVC"/>
    <property type="match status" value="1"/>
</dbReference>
<name>X1A5U1_9ZZZZ</name>
<sequence>VIRLGAKYTFNDRLKMIFDGLCEVIEIHKPTVAGVEDVFVAANPRTALKLGHARGVAVLAALHNGMRVYDYTPRMVKQAVVGYGNADKQQVQQMVRVLLQLSASPSSDAADALAVAMCHANQTIIDGEIV</sequence>
<dbReference type="CDD" id="cd16962">
    <property type="entry name" value="RuvC"/>
    <property type="match status" value="1"/>
</dbReference>
<dbReference type="Gene3D" id="3.30.420.10">
    <property type="entry name" value="Ribonuclease H-like superfamily/Ribonuclease H"/>
    <property type="match status" value="1"/>
</dbReference>
<keyword evidence="10" id="KW-0233">DNA recombination</keyword>
<evidence type="ECO:0000256" key="4">
    <source>
        <dbReference type="ARBA" id="ARBA00022723"/>
    </source>
</evidence>
<dbReference type="Pfam" id="PF02075">
    <property type="entry name" value="RuvC"/>
    <property type="match status" value="1"/>
</dbReference>
<dbReference type="GO" id="GO:0003677">
    <property type="term" value="F:DNA binding"/>
    <property type="evidence" value="ECO:0007669"/>
    <property type="project" value="UniProtKB-KW"/>
</dbReference>
<comment type="similarity">
    <text evidence="1">Belongs to the RuvC family.</text>
</comment>
<evidence type="ECO:0000256" key="10">
    <source>
        <dbReference type="ARBA" id="ARBA00023172"/>
    </source>
</evidence>
<reference evidence="12" key="1">
    <citation type="journal article" date="2014" name="Front. Microbiol.">
        <title>High frequency of phylogenetically diverse reductive dehalogenase-homologous genes in deep subseafloor sedimentary metagenomes.</title>
        <authorList>
            <person name="Kawai M."/>
            <person name="Futagami T."/>
            <person name="Toyoda A."/>
            <person name="Takaki Y."/>
            <person name="Nishi S."/>
            <person name="Hori S."/>
            <person name="Arai W."/>
            <person name="Tsubouchi T."/>
            <person name="Morono Y."/>
            <person name="Uchiyama I."/>
            <person name="Ito T."/>
            <person name="Fujiyama A."/>
            <person name="Inagaki F."/>
            <person name="Takami H."/>
        </authorList>
    </citation>
    <scope>NUCLEOTIDE SEQUENCE</scope>
    <source>
        <strain evidence="12">Expedition CK06-06</strain>
    </source>
</reference>
<dbReference type="PROSITE" id="PS01321">
    <property type="entry name" value="RUVC"/>
    <property type="match status" value="1"/>
</dbReference>
<keyword evidence="6" id="KW-0227">DNA damage</keyword>
<proteinExistence type="inferred from homology"/>